<comment type="caution">
    <text evidence="1">The sequence shown here is derived from an EMBL/GenBank/DDBJ whole genome shotgun (WGS) entry which is preliminary data.</text>
</comment>
<organism evidence="1 2">
    <name type="scientific">Candidatus Accumulibacter phosphatis</name>
    <dbReference type="NCBI Taxonomy" id="327160"/>
    <lineage>
        <taxon>Bacteria</taxon>
        <taxon>Pseudomonadati</taxon>
        <taxon>Pseudomonadota</taxon>
        <taxon>Betaproteobacteria</taxon>
        <taxon>Candidatus Accumulibacter</taxon>
    </lineage>
</organism>
<evidence type="ECO:0000313" key="2">
    <source>
        <dbReference type="Proteomes" id="UP000020077"/>
    </source>
</evidence>
<name>A0A080LWA3_9PROT</name>
<evidence type="ECO:0000313" key="1">
    <source>
        <dbReference type="EMBL" id="KFB73032.1"/>
    </source>
</evidence>
<proteinExistence type="predicted"/>
<dbReference type="AlphaFoldDB" id="A0A080LWA3"/>
<dbReference type="Proteomes" id="UP000020077">
    <property type="component" value="Unassembled WGS sequence"/>
</dbReference>
<protein>
    <submittedName>
        <fullName evidence="1">Uncharacterized protein</fullName>
    </submittedName>
</protein>
<dbReference type="EMBL" id="JDVG02000298">
    <property type="protein sequence ID" value="KFB73032.1"/>
    <property type="molecule type" value="Genomic_DNA"/>
</dbReference>
<sequence>MNKDEVAVAAGNISGSMSKAQYKAAREHISDQYKKDRAAYKAMTGNAKHVWIEEAKGRERIAEAELKASYSPSDQHRHDLSRARIETAHAVARETCDSLSGSARAVCRNEAKGAYLAAKAEAKLAEQTVKAATRDDAQEARRDAV</sequence>
<accession>A0A080LWA3</accession>
<gene>
    <name evidence="1" type="ORF">AW09_001755</name>
</gene>
<reference evidence="1 2" key="1">
    <citation type="submission" date="2014-02" db="EMBL/GenBank/DDBJ databases">
        <title>Expanding our view of genomic diversity in Candidatus Accumulibacter clades.</title>
        <authorList>
            <person name="Skennerton C.T."/>
            <person name="Barr J.J."/>
            <person name="Slater F.R."/>
            <person name="Bond P.L."/>
            <person name="Tyson G.W."/>
        </authorList>
    </citation>
    <scope>NUCLEOTIDE SEQUENCE [LARGE SCALE GENOMIC DNA]</scope>
    <source>
        <strain evidence="2">BA-91</strain>
    </source>
</reference>